<dbReference type="RefSeq" id="WP_115079719.1">
    <property type="nucleotide sequence ID" value="NZ_CP022313.1"/>
</dbReference>
<gene>
    <name evidence="1" type="ORF">CFN16_27615</name>
</gene>
<dbReference type="Pfam" id="PF19940">
    <property type="entry name" value="DUF6402"/>
    <property type="match status" value="1"/>
</dbReference>
<dbReference type="InterPro" id="IPR045646">
    <property type="entry name" value="DUF6402"/>
</dbReference>
<protein>
    <submittedName>
        <fullName evidence="1">Uncharacterized protein</fullName>
    </submittedName>
</protein>
<name>A0A345V4W6_PSEFL</name>
<dbReference type="AlphaFoldDB" id="A0A345V4W6"/>
<proteinExistence type="predicted"/>
<evidence type="ECO:0000313" key="1">
    <source>
        <dbReference type="EMBL" id="AXJ07768.1"/>
    </source>
</evidence>
<reference evidence="1 2" key="1">
    <citation type="submission" date="2017-07" db="EMBL/GenBank/DDBJ databases">
        <title>Genome sequence of Pseudomonas NEP1.</title>
        <authorList>
            <person name="Nascimento F.X."/>
        </authorList>
    </citation>
    <scope>NUCLEOTIDE SEQUENCE [LARGE SCALE GENOMIC DNA]</scope>
    <source>
        <strain evidence="1 2">NEP1</strain>
    </source>
</reference>
<evidence type="ECO:0000313" key="2">
    <source>
        <dbReference type="Proteomes" id="UP000254535"/>
    </source>
</evidence>
<accession>A0A345V4W6</accession>
<sequence>MADTVVASSLTPASNKTGKSTVVRLFKVSDIPAAMDKMKWPVAAALMRHWFKGEPWKNASGGMEKEEKEHTRPMPEQYIEEDIVKMDWVLKFKKPSDTRQVLKGAWNNDKAMPEIKTNILRAFGKSGPGCYPVKFNGKGRAAEKFGYFNSRAVKFSQLGGGELDELRGALANFNMRVIAEGVVNVFDKKIVFVADRLGYYVEDNYDFNDGDDFISQPLGYWNFDGVAGVIEANAQNMAIDQETSGIVQSSLFGMSDASEKRFVELANKRFFFIQNKHFVEYRKLHAKGGDFKLFSDIFYESIAPVSIELVKS</sequence>
<dbReference type="EMBL" id="CP022313">
    <property type="protein sequence ID" value="AXJ07768.1"/>
    <property type="molecule type" value="Genomic_DNA"/>
</dbReference>
<organism evidence="1 2">
    <name type="scientific">Pseudomonas fluorescens</name>
    <dbReference type="NCBI Taxonomy" id="294"/>
    <lineage>
        <taxon>Bacteria</taxon>
        <taxon>Pseudomonadati</taxon>
        <taxon>Pseudomonadota</taxon>
        <taxon>Gammaproteobacteria</taxon>
        <taxon>Pseudomonadales</taxon>
        <taxon>Pseudomonadaceae</taxon>
        <taxon>Pseudomonas</taxon>
    </lineage>
</organism>
<dbReference type="Proteomes" id="UP000254535">
    <property type="component" value="Chromosome"/>
</dbReference>